<name>A0A507R6T1_MONPU</name>
<feature type="compositionally biased region" description="Polar residues" evidence="1">
    <location>
        <begin position="119"/>
        <end position="130"/>
    </location>
</feature>
<feature type="compositionally biased region" description="Polar residues" evidence="1">
    <location>
        <begin position="1"/>
        <end position="10"/>
    </location>
</feature>
<feature type="region of interest" description="Disordered" evidence="1">
    <location>
        <begin position="1"/>
        <end position="140"/>
    </location>
</feature>
<dbReference type="AlphaFoldDB" id="A0A507R6T1"/>
<comment type="caution">
    <text evidence="2">The sequence shown here is derived from an EMBL/GenBank/DDBJ whole genome shotgun (WGS) entry which is preliminary data.</text>
</comment>
<dbReference type="Proteomes" id="UP000319663">
    <property type="component" value="Unassembled WGS sequence"/>
</dbReference>
<protein>
    <submittedName>
        <fullName evidence="2">Uncharacterized protein</fullName>
    </submittedName>
</protein>
<dbReference type="EMBL" id="VIFY01000001">
    <property type="protein sequence ID" value="TQB77574.1"/>
    <property type="molecule type" value="Genomic_DNA"/>
</dbReference>
<keyword evidence="3" id="KW-1185">Reference proteome</keyword>
<evidence type="ECO:0000313" key="2">
    <source>
        <dbReference type="EMBL" id="TQB77574.1"/>
    </source>
</evidence>
<reference evidence="2 3" key="1">
    <citation type="submission" date="2019-06" db="EMBL/GenBank/DDBJ databases">
        <title>Wine fermentation using esterase from Monascus purpureus.</title>
        <authorList>
            <person name="Geng C."/>
            <person name="Zhang Y."/>
        </authorList>
    </citation>
    <scope>NUCLEOTIDE SEQUENCE [LARGE SCALE GENOMIC DNA]</scope>
    <source>
        <strain evidence="2">HQ1</strain>
    </source>
</reference>
<proteinExistence type="predicted"/>
<gene>
    <name evidence="2" type="ORF">MPDQ_000115</name>
</gene>
<feature type="compositionally biased region" description="Basic residues" evidence="1">
    <location>
        <begin position="12"/>
        <end position="27"/>
    </location>
</feature>
<sequence length="140" mass="15469">MPRNSPSTFQKLKSRIKRILRRKRKSAERRSENRGPGPEVRTETRPARPSVAFDAPNVGASRSIHPRPATSTGVRMTNRKEGPNTRIKNNASAMERRAGRVPSPVHAASPGVARPAKNVPQTPGSSSRRQWTIPIGYAME</sequence>
<organism evidence="2 3">
    <name type="scientific">Monascus purpureus</name>
    <name type="common">Red mold</name>
    <name type="synonym">Monascus anka</name>
    <dbReference type="NCBI Taxonomy" id="5098"/>
    <lineage>
        <taxon>Eukaryota</taxon>
        <taxon>Fungi</taxon>
        <taxon>Dikarya</taxon>
        <taxon>Ascomycota</taxon>
        <taxon>Pezizomycotina</taxon>
        <taxon>Eurotiomycetes</taxon>
        <taxon>Eurotiomycetidae</taxon>
        <taxon>Eurotiales</taxon>
        <taxon>Aspergillaceae</taxon>
        <taxon>Monascus</taxon>
    </lineage>
</organism>
<evidence type="ECO:0000313" key="3">
    <source>
        <dbReference type="Proteomes" id="UP000319663"/>
    </source>
</evidence>
<accession>A0A507R6T1</accession>
<evidence type="ECO:0000256" key="1">
    <source>
        <dbReference type="SAM" id="MobiDB-lite"/>
    </source>
</evidence>